<evidence type="ECO:0000256" key="1">
    <source>
        <dbReference type="SAM" id="MobiDB-lite"/>
    </source>
</evidence>
<gene>
    <name evidence="2" type="ORF">M3P05_06360</name>
</gene>
<sequence>MTVSVTGSDMLVHLGSERLASCKDGSGEPESVLALQADSTDDIDFPASDTLECLSFQQVLDSQLELDISLDAEEAGDIIPPLDQSAADVFTDILIEPPVAPSALENQYPAASEETVNGSLGEPQGLLQVSKNQPAGLYDDSSTGTILSGLNHESEAGFSGKEGDLHQLGAGEPSGIQKQITDAVQSSENAAGNFHPSLDRQNREALLQPRALQSSLERTTESSLTELFSNEPSIQPVTHSSPKFGSPSLSAVAPLKAAVSADVLNTQGAAAEQVDINQSSLWLSNERQARFSMKTDQLGLVEGLLSRQSDGISLSVQGALESLDILKSSQDGLRAAVVSSFSDSPAVNVSVSGRGTSSETSYFQGESSHTQSGAHGTAKDVEPSAIQIKHWHAVESLIDTFA</sequence>
<proteinExistence type="predicted"/>
<keyword evidence="3" id="KW-1185">Reference proteome</keyword>
<feature type="compositionally biased region" description="Polar residues" evidence="1">
    <location>
        <begin position="349"/>
        <end position="374"/>
    </location>
</feature>
<accession>A0ABT0PDX6</accession>
<evidence type="ECO:0000313" key="3">
    <source>
        <dbReference type="Proteomes" id="UP001203338"/>
    </source>
</evidence>
<feature type="region of interest" description="Disordered" evidence="1">
    <location>
        <begin position="107"/>
        <end position="126"/>
    </location>
</feature>
<feature type="region of interest" description="Disordered" evidence="1">
    <location>
        <begin position="133"/>
        <end position="173"/>
    </location>
</feature>
<dbReference type="Proteomes" id="UP001203338">
    <property type="component" value="Unassembled WGS sequence"/>
</dbReference>
<name>A0ABT0PDX6_9GAMM</name>
<organism evidence="2 3">
    <name type="scientific">Parendozoicomonas callyspongiae</name>
    <dbReference type="NCBI Taxonomy" id="2942213"/>
    <lineage>
        <taxon>Bacteria</taxon>
        <taxon>Pseudomonadati</taxon>
        <taxon>Pseudomonadota</taxon>
        <taxon>Gammaproteobacteria</taxon>
        <taxon>Oceanospirillales</taxon>
        <taxon>Endozoicomonadaceae</taxon>
        <taxon>Parendozoicomonas</taxon>
    </lineage>
</organism>
<feature type="region of interest" description="Disordered" evidence="1">
    <location>
        <begin position="349"/>
        <end position="380"/>
    </location>
</feature>
<dbReference type="RefSeq" id="WP_249698604.1">
    <property type="nucleotide sequence ID" value="NZ_JAMFLX010000006.1"/>
</dbReference>
<comment type="caution">
    <text evidence="2">The sequence shown here is derived from an EMBL/GenBank/DDBJ whole genome shotgun (WGS) entry which is preliminary data.</text>
</comment>
<protein>
    <recommendedName>
        <fullName evidence="4">Flagellar hook-length control protein FliK</fullName>
    </recommendedName>
</protein>
<evidence type="ECO:0000313" key="2">
    <source>
        <dbReference type="EMBL" id="MCL6269562.1"/>
    </source>
</evidence>
<evidence type="ECO:0008006" key="4">
    <source>
        <dbReference type="Google" id="ProtNLM"/>
    </source>
</evidence>
<reference evidence="2 3" key="1">
    <citation type="submission" date="2022-05" db="EMBL/GenBank/DDBJ databases">
        <authorList>
            <person name="Park J.-S."/>
        </authorList>
    </citation>
    <scope>NUCLEOTIDE SEQUENCE [LARGE SCALE GENOMIC DNA]</scope>
    <source>
        <strain evidence="2 3">2012CJ34-2</strain>
    </source>
</reference>
<dbReference type="EMBL" id="JAMFLX010000006">
    <property type="protein sequence ID" value="MCL6269562.1"/>
    <property type="molecule type" value="Genomic_DNA"/>
</dbReference>